<feature type="domain" description="GSCFA" evidence="1">
    <location>
        <begin position="22"/>
        <end position="255"/>
    </location>
</feature>
<evidence type="ECO:0000259" key="1">
    <source>
        <dbReference type="Pfam" id="PF08885"/>
    </source>
</evidence>
<sequence length="320" mass="35881">MIFRTVTEIPDDGLKVGYGDGILMLGSCFTVSVGERLKQRLMEVCINPFGTLYNPASIAQAVERLVENRSFTADDLFEYKGMWHSFAHHSRFSSSDRGKALQMINAGYTEAVEALHKAKVLIATFGTAYVFKRGGAVVANCHKLPACEFERVMLGVDETVGIWSKTVELLAKFNPVMKIVFTVSPIRHLADGLHGNQLSKATLLLAVDALVKKYGQCSYFPSYEIMTDELRDYRFYAADMTHPSEVAVDYVMERFADAYFTADTCRKAEACLKLYRMANHRPLTDNAAEISRFRESMRAYACKLSEKLPCIADKIAVLLQ</sequence>
<reference evidence="2" key="2">
    <citation type="journal article" date="2021" name="PeerJ">
        <title>Extensive microbial diversity within the chicken gut microbiome revealed by metagenomics and culture.</title>
        <authorList>
            <person name="Gilroy R."/>
            <person name="Ravi A."/>
            <person name="Getino M."/>
            <person name="Pursley I."/>
            <person name="Horton D.L."/>
            <person name="Alikhan N.F."/>
            <person name="Baker D."/>
            <person name="Gharbi K."/>
            <person name="Hall N."/>
            <person name="Watson M."/>
            <person name="Adriaenssens E.M."/>
            <person name="Foster-Nyarko E."/>
            <person name="Jarju S."/>
            <person name="Secka A."/>
            <person name="Antonio M."/>
            <person name="Oren A."/>
            <person name="Chaudhuri R.R."/>
            <person name="La Ragione R."/>
            <person name="Hildebrand F."/>
            <person name="Pallen M.J."/>
        </authorList>
    </citation>
    <scope>NUCLEOTIDE SEQUENCE</scope>
    <source>
        <strain evidence="2">6919</strain>
    </source>
</reference>
<name>A0A9D9IQJ3_9BACT</name>
<gene>
    <name evidence="2" type="ORF">IAB88_05925</name>
</gene>
<evidence type="ECO:0000313" key="3">
    <source>
        <dbReference type="Proteomes" id="UP000823598"/>
    </source>
</evidence>
<dbReference type="Proteomes" id="UP000823598">
    <property type="component" value="Unassembled WGS sequence"/>
</dbReference>
<dbReference type="Pfam" id="PF08885">
    <property type="entry name" value="GSCFA"/>
    <property type="match status" value="1"/>
</dbReference>
<organism evidence="2 3">
    <name type="scientific">Candidatus Limisoma faecipullorum</name>
    <dbReference type="NCBI Taxonomy" id="2840854"/>
    <lineage>
        <taxon>Bacteria</taxon>
        <taxon>Pseudomonadati</taxon>
        <taxon>Bacteroidota</taxon>
        <taxon>Bacteroidia</taxon>
        <taxon>Bacteroidales</taxon>
        <taxon>Candidatus Limisoma</taxon>
    </lineage>
</organism>
<dbReference type="AlphaFoldDB" id="A0A9D9IQJ3"/>
<evidence type="ECO:0000313" key="2">
    <source>
        <dbReference type="EMBL" id="MBO8476515.1"/>
    </source>
</evidence>
<comment type="caution">
    <text evidence="2">The sequence shown here is derived from an EMBL/GenBank/DDBJ whole genome shotgun (WGS) entry which is preliminary data.</text>
</comment>
<reference evidence="2" key="1">
    <citation type="submission" date="2020-10" db="EMBL/GenBank/DDBJ databases">
        <authorList>
            <person name="Gilroy R."/>
        </authorList>
    </citation>
    <scope>NUCLEOTIDE SEQUENCE</scope>
    <source>
        <strain evidence="2">6919</strain>
    </source>
</reference>
<dbReference type="InterPro" id="IPR014982">
    <property type="entry name" value="GSCFA"/>
</dbReference>
<protein>
    <submittedName>
        <fullName evidence="2">GSCFA domain-containing protein</fullName>
    </submittedName>
</protein>
<dbReference type="EMBL" id="JADIMC010000065">
    <property type="protein sequence ID" value="MBO8476515.1"/>
    <property type="molecule type" value="Genomic_DNA"/>
</dbReference>
<proteinExistence type="predicted"/>
<accession>A0A9D9IQJ3</accession>